<dbReference type="EMBL" id="BSXW01000504">
    <property type="protein sequence ID" value="GMF24132.1"/>
    <property type="molecule type" value="Genomic_DNA"/>
</dbReference>
<keyword evidence="2" id="KW-1185">Reference proteome</keyword>
<reference evidence="1" key="1">
    <citation type="submission" date="2023-04" db="EMBL/GenBank/DDBJ databases">
        <title>Phytophthora lilii NBRC 32176.</title>
        <authorList>
            <person name="Ichikawa N."/>
            <person name="Sato H."/>
            <person name="Tonouchi N."/>
        </authorList>
    </citation>
    <scope>NUCLEOTIDE SEQUENCE</scope>
    <source>
        <strain evidence="1">NBRC 32176</strain>
    </source>
</reference>
<gene>
    <name evidence="1" type="ORF">Plil01_000984900</name>
</gene>
<protein>
    <submittedName>
        <fullName evidence="1">Unnamed protein product</fullName>
    </submittedName>
</protein>
<proteinExistence type="predicted"/>
<comment type="caution">
    <text evidence="1">The sequence shown here is derived from an EMBL/GenBank/DDBJ whole genome shotgun (WGS) entry which is preliminary data.</text>
</comment>
<name>A0A9W6U2Y2_9STRA</name>
<dbReference type="AlphaFoldDB" id="A0A9W6U2Y2"/>
<organism evidence="1 2">
    <name type="scientific">Phytophthora lilii</name>
    <dbReference type="NCBI Taxonomy" id="2077276"/>
    <lineage>
        <taxon>Eukaryota</taxon>
        <taxon>Sar</taxon>
        <taxon>Stramenopiles</taxon>
        <taxon>Oomycota</taxon>
        <taxon>Peronosporomycetes</taxon>
        <taxon>Peronosporales</taxon>
        <taxon>Peronosporaceae</taxon>
        <taxon>Phytophthora</taxon>
    </lineage>
</organism>
<accession>A0A9W6U2Y2</accession>
<dbReference type="Proteomes" id="UP001165083">
    <property type="component" value="Unassembled WGS sequence"/>
</dbReference>
<sequence>MDKPISEDMQEKLSLNRAGTLLKTLSKDKLIRLERAIVERSDTGMIEMCIQVGILTGTIEKPMFSSSMMLHLFMKMCIGSATLDIGSEGDHLI</sequence>
<evidence type="ECO:0000313" key="1">
    <source>
        <dbReference type="EMBL" id="GMF24132.1"/>
    </source>
</evidence>
<evidence type="ECO:0000313" key="2">
    <source>
        <dbReference type="Proteomes" id="UP001165083"/>
    </source>
</evidence>